<protein>
    <submittedName>
        <fullName evidence="1">Uncharacterized protein</fullName>
    </submittedName>
</protein>
<sequence>MEEEFTQRYQIINSSEELKKIPTRQSYTRPLHIVTYWRKDNDFLIEKTTLTLGKSLKQSEIEAAKLMHDAVEEHFGLTRKEIFSILLELYGGQQGYYVVDLKNRQYFYYKNYEDMIVKLEELGCQPVDY</sequence>
<evidence type="ECO:0000313" key="1">
    <source>
        <dbReference type="EMBL" id="OKH16575.1"/>
    </source>
</evidence>
<dbReference type="OrthoDB" id="512661at2"/>
<dbReference type="Proteomes" id="UP000186391">
    <property type="component" value="Unassembled WGS sequence"/>
</dbReference>
<gene>
    <name evidence="1" type="ORF">NIES592_02795</name>
</gene>
<reference evidence="1 2" key="1">
    <citation type="submission" date="2016-11" db="EMBL/GenBank/DDBJ databases">
        <title>Draft Genome Sequences of Nine Cyanobacterial Strains from Diverse Habitats.</title>
        <authorList>
            <person name="Zhu T."/>
            <person name="Hou S."/>
            <person name="Lu X."/>
            <person name="Hess W.R."/>
        </authorList>
    </citation>
    <scope>NUCLEOTIDE SEQUENCE [LARGE SCALE GENOMIC DNA]</scope>
    <source>
        <strain evidence="1 2">NIES-592</strain>
    </source>
</reference>
<name>A0A1U7H5M1_9CYAN</name>
<dbReference type="AlphaFoldDB" id="A0A1U7H5M1"/>
<proteinExistence type="predicted"/>
<comment type="caution">
    <text evidence="1">The sequence shown here is derived from an EMBL/GenBank/DDBJ whole genome shotgun (WGS) entry which is preliminary data.</text>
</comment>
<keyword evidence="2" id="KW-1185">Reference proteome</keyword>
<accession>A0A1U7H5M1</accession>
<evidence type="ECO:0000313" key="2">
    <source>
        <dbReference type="Proteomes" id="UP000186391"/>
    </source>
</evidence>
<dbReference type="RefSeq" id="WP_073554847.1">
    <property type="nucleotide sequence ID" value="NZ_MRCA01000001.1"/>
</dbReference>
<dbReference type="EMBL" id="MRCA01000001">
    <property type="protein sequence ID" value="OKH16575.1"/>
    <property type="molecule type" value="Genomic_DNA"/>
</dbReference>
<organism evidence="1 2">
    <name type="scientific">Fischerella major NIES-592</name>
    <dbReference type="NCBI Taxonomy" id="210994"/>
    <lineage>
        <taxon>Bacteria</taxon>
        <taxon>Bacillati</taxon>
        <taxon>Cyanobacteriota</taxon>
        <taxon>Cyanophyceae</taxon>
        <taxon>Nostocales</taxon>
        <taxon>Hapalosiphonaceae</taxon>
        <taxon>Fischerella</taxon>
    </lineage>
</organism>